<evidence type="ECO:0000256" key="4">
    <source>
        <dbReference type="ARBA" id="ARBA00006347"/>
    </source>
</evidence>
<dbReference type="AlphaFoldDB" id="A0A1X6P6S8"/>
<dbReference type="InterPro" id="IPR013766">
    <property type="entry name" value="Thioredoxin_domain"/>
</dbReference>
<organism evidence="15 16">
    <name type="scientific">Porphyra umbilicalis</name>
    <name type="common">Purple laver</name>
    <name type="synonym">Red alga</name>
    <dbReference type="NCBI Taxonomy" id="2786"/>
    <lineage>
        <taxon>Eukaryota</taxon>
        <taxon>Rhodophyta</taxon>
        <taxon>Bangiophyceae</taxon>
        <taxon>Bangiales</taxon>
        <taxon>Bangiaceae</taxon>
        <taxon>Porphyra</taxon>
    </lineage>
</organism>
<dbReference type="GO" id="GO:0006457">
    <property type="term" value="P:protein folding"/>
    <property type="evidence" value="ECO:0007669"/>
    <property type="project" value="TreeGrafter"/>
</dbReference>
<evidence type="ECO:0000313" key="15">
    <source>
        <dbReference type="EMBL" id="OSX76466.1"/>
    </source>
</evidence>
<dbReference type="EC" id="5.3.4.1" evidence="5"/>
<feature type="disulfide bond" description="Redox-active" evidence="11">
    <location>
        <begin position="408"/>
        <end position="411"/>
    </location>
</feature>
<evidence type="ECO:0000256" key="11">
    <source>
        <dbReference type="PIRSR" id="PIRSR605792-51"/>
    </source>
</evidence>
<evidence type="ECO:0000256" key="6">
    <source>
        <dbReference type="ARBA" id="ARBA00022729"/>
    </source>
</evidence>
<dbReference type="CDD" id="cd02961">
    <property type="entry name" value="PDI_a_family"/>
    <property type="match status" value="1"/>
</dbReference>
<dbReference type="GO" id="GO:0005788">
    <property type="term" value="C:endoplasmic reticulum lumen"/>
    <property type="evidence" value="ECO:0007669"/>
    <property type="project" value="UniProtKB-SubCell"/>
</dbReference>
<dbReference type="PANTHER" id="PTHR18929">
    <property type="entry name" value="PROTEIN DISULFIDE ISOMERASE"/>
    <property type="match status" value="1"/>
</dbReference>
<dbReference type="CDD" id="cd02995">
    <property type="entry name" value="PDI_a_PDI_a'_C"/>
    <property type="match status" value="1"/>
</dbReference>
<proteinExistence type="inferred from homology"/>
<protein>
    <recommendedName>
        <fullName evidence="5">protein disulfide-isomerase</fullName>
        <ecNumber evidence="5">5.3.4.1</ecNumber>
    </recommendedName>
</protein>
<dbReference type="GO" id="GO:0034976">
    <property type="term" value="P:response to endoplasmic reticulum stress"/>
    <property type="evidence" value="ECO:0007669"/>
    <property type="project" value="TreeGrafter"/>
</dbReference>
<keyword evidence="16" id="KW-1185">Reference proteome</keyword>
<feature type="domain" description="Thioredoxin" evidence="14">
    <location>
        <begin position="358"/>
        <end position="487"/>
    </location>
</feature>
<gene>
    <name evidence="15" type="ORF">BU14_0189s0001</name>
</gene>
<keyword evidence="9" id="KW-0413">Isomerase</keyword>
<feature type="chain" id="PRO_5013185700" description="protein disulfide-isomerase" evidence="13">
    <location>
        <begin position="29"/>
        <end position="549"/>
    </location>
</feature>
<keyword evidence="8" id="KW-0256">Endoplasmic reticulum</keyword>
<dbReference type="Proteomes" id="UP000218209">
    <property type="component" value="Unassembled WGS sequence"/>
</dbReference>
<evidence type="ECO:0000313" key="16">
    <source>
        <dbReference type="Proteomes" id="UP000218209"/>
    </source>
</evidence>
<dbReference type="CDD" id="cd02982">
    <property type="entry name" value="PDI_b'_family"/>
    <property type="match status" value="1"/>
</dbReference>
<dbReference type="PANTHER" id="PTHR18929:SF246">
    <property type="entry name" value="PROTEIN DISULFIDE ISOMERASE-LIKE 1-4"/>
    <property type="match status" value="1"/>
</dbReference>
<feature type="signal peptide" evidence="13">
    <location>
        <begin position="1"/>
        <end position="28"/>
    </location>
</feature>
<evidence type="ECO:0000256" key="8">
    <source>
        <dbReference type="ARBA" id="ARBA00022824"/>
    </source>
</evidence>
<reference evidence="15 16" key="1">
    <citation type="submission" date="2017-03" db="EMBL/GenBank/DDBJ databases">
        <title>WGS assembly of Porphyra umbilicalis.</title>
        <authorList>
            <person name="Brawley S.H."/>
            <person name="Blouin N.A."/>
            <person name="Ficko-Blean E."/>
            <person name="Wheeler G.L."/>
            <person name="Lohr M."/>
            <person name="Goodson H.V."/>
            <person name="Jenkins J.W."/>
            <person name="Blaby-Haas C.E."/>
            <person name="Helliwell K.E."/>
            <person name="Chan C."/>
            <person name="Marriage T."/>
            <person name="Bhattacharya D."/>
            <person name="Klein A.S."/>
            <person name="Badis Y."/>
            <person name="Brodie J."/>
            <person name="Cao Y."/>
            <person name="Collen J."/>
            <person name="Dittami S.M."/>
            <person name="Gachon C.M."/>
            <person name="Green B.R."/>
            <person name="Karpowicz S."/>
            <person name="Kim J.W."/>
            <person name="Kudahl U."/>
            <person name="Lin S."/>
            <person name="Michel G."/>
            <person name="Mittag M."/>
            <person name="Olson B.J."/>
            <person name="Pangilinan J."/>
            <person name="Peng Y."/>
            <person name="Qiu H."/>
            <person name="Shu S."/>
            <person name="Singer J.T."/>
            <person name="Smith A.G."/>
            <person name="Sprecher B.N."/>
            <person name="Wagner V."/>
            <person name="Wang W."/>
            <person name="Wang Z.-Y."/>
            <person name="Yan J."/>
            <person name="Yarish C."/>
            <person name="Zoeuner-Riek S."/>
            <person name="Zhuang Y."/>
            <person name="Zou Y."/>
            <person name="Lindquist E.A."/>
            <person name="Grimwood J."/>
            <person name="Barry K."/>
            <person name="Rokhsar D.S."/>
            <person name="Schmutz J."/>
            <person name="Stiller J.W."/>
            <person name="Grossman A.R."/>
            <person name="Prochnik S.E."/>
        </authorList>
    </citation>
    <scope>NUCLEOTIDE SEQUENCE [LARGE SCALE GENOMIC DNA]</scope>
    <source>
        <strain evidence="15">4086291</strain>
    </source>
</reference>
<dbReference type="Gene3D" id="3.40.30.10">
    <property type="entry name" value="Glutaredoxin"/>
    <property type="match status" value="3"/>
</dbReference>
<dbReference type="EMBL" id="KV918865">
    <property type="protein sequence ID" value="OSX76466.1"/>
    <property type="molecule type" value="Genomic_DNA"/>
</dbReference>
<name>A0A1X6P6S8_PORUM</name>
<evidence type="ECO:0000256" key="1">
    <source>
        <dbReference type="ARBA" id="ARBA00001182"/>
    </source>
</evidence>
<keyword evidence="6 13" id="KW-0732">Signal</keyword>
<keyword evidence="11" id="KW-1015">Disulfide bond</keyword>
<dbReference type="InterPro" id="IPR005792">
    <property type="entry name" value="Prot_disulphide_isomerase"/>
</dbReference>
<sequence length="549" mass="59027">MIKPWGFGRVSRLVVASATAALVSVAWAADDAVVSLTTKTFDDVVAKESLVLVKFTAPWCGHCQALTEPFAAAASDLKDTAVLADVDATAEEKLAEKYEIQGFPTIKMFVNGSFLTDYKGDRSTAAIVSFVKRATLPPFEELADAAAVKIFAEAAAAADETTAVYVVAPTEEVTTAFRAAVFALRDTFPDTMKFASLASAAAAAELVGASGKTIKDGDIVVVSADKSVEIKPAGDEGIDAWVKALAVPVFAEFSQANSELYTEGEKAVAVIFTERNREGTGVAEMEKVAIANKGNSKLNFAYVDHSELSQFSDYLGLKKVVPQIAIYSFASDVKFLMPEETRGDKFTEAALSSWIQDYLDGKLVPLKKSQPIPESSDGPIKEVVGDTWKNVVEDTEKDVLVMTHAEWCGHCKAAMPKLEAAAKALSGVSTVIIARMDGTENDAPEAYKAKGFPTIHFFPAGKEQTGVEYDGGRTAREFVAYIKEKATHKFEFDVDTVPEDEEEQEEEEPEDLEGEEGDLEAEDLQLDMEGAASVPSADAEAAHDEKSEL</sequence>
<evidence type="ECO:0000256" key="10">
    <source>
        <dbReference type="ARBA" id="ARBA00023284"/>
    </source>
</evidence>
<dbReference type="PROSITE" id="PS00194">
    <property type="entry name" value="THIOREDOXIN_1"/>
    <property type="match status" value="1"/>
</dbReference>
<evidence type="ECO:0000256" key="3">
    <source>
        <dbReference type="ARBA" id="ARBA00004319"/>
    </source>
</evidence>
<evidence type="ECO:0000259" key="14">
    <source>
        <dbReference type="PROSITE" id="PS51352"/>
    </source>
</evidence>
<keyword evidence="10 11" id="KW-0676">Redox-active center</keyword>
<comment type="subcellular location">
    <subcellularLocation>
        <location evidence="3">Endoplasmic reticulum lumen</location>
    </subcellularLocation>
</comment>
<evidence type="ECO:0000256" key="12">
    <source>
        <dbReference type="SAM" id="MobiDB-lite"/>
    </source>
</evidence>
<keyword evidence="7" id="KW-0677">Repeat</keyword>
<feature type="region of interest" description="Disordered" evidence="12">
    <location>
        <begin position="491"/>
        <end position="549"/>
    </location>
</feature>
<feature type="compositionally biased region" description="Basic and acidic residues" evidence="12">
    <location>
        <begin position="540"/>
        <end position="549"/>
    </location>
</feature>
<comment type="function">
    <text evidence="2">Participates in various redox reactions through the reversible oxidation of its active center dithiol to a disulfide and catalyzes dithiol-disulfide exchange reactions.</text>
</comment>
<dbReference type="NCBIfam" id="TIGR01130">
    <property type="entry name" value="ER_PDI_fam"/>
    <property type="match status" value="1"/>
</dbReference>
<accession>A0A1X6P6S8</accession>
<feature type="compositionally biased region" description="Acidic residues" evidence="12">
    <location>
        <begin position="493"/>
        <end position="526"/>
    </location>
</feature>
<dbReference type="InterPro" id="IPR017937">
    <property type="entry name" value="Thioredoxin_CS"/>
</dbReference>
<evidence type="ECO:0000256" key="9">
    <source>
        <dbReference type="ARBA" id="ARBA00023235"/>
    </source>
</evidence>
<dbReference type="Pfam" id="PF00085">
    <property type="entry name" value="Thioredoxin"/>
    <property type="match status" value="2"/>
</dbReference>
<comment type="catalytic activity">
    <reaction evidence="1">
        <text>Catalyzes the rearrangement of -S-S- bonds in proteins.</text>
        <dbReference type="EC" id="5.3.4.1"/>
    </reaction>
</comment>
<evidence type="ECO:0000256" key="5">
    <source>
        <dbReference type="ARBA" id="ARBA00012723"/>
    </source>
</evidence>
<feature type="disulfide bond" description="Redox-active" evidence="11">
    <location>
        <begin position="60"/>
        <end position="63"/>
    </location>
</feature>
<comment type="similarity">
    <text evidence="4">Belongs to the protein disulfide isomerase family.</text>
</comment>
<feature type="domain" description="Thioredoxin" evidence="14">
    <location>
        <begin position="14"/>
        <end position="136"/>
    </location>
</feature>
<dbReference type="GO" id="GO:0003756">
    <property type="term" value="F:protein disulfide isomerase activity"/>
    <property type="evidence" value="ECO:0007669"/>
    <property type="project" value="UniProtKB-EC"/>
</dbReference>
<dbReference type="SUPFAM" id="SSF52833">
    <property type="entry name" value="Thioredoxin-like"/>
    <property type="match status" value="3"/>
</dbReference>
<evidence type="ECO:0000256" key="2">
    <source>
        <dbReference type="ARBA" id="ARBA00003318"/>
    </source>
</evidence>
<dbReference type="PROSITE" id="PS51352">
    <property type="entry name" value="THIOREDOXIN_2"/>
    <property type="match status" value="2"/>
</dbReference>
<dbReference type="Pfam" id="PF13848">
    <property type="entry name" value="Thioredoxin_6"/>
    <property type="match status" value="1"/>
</dbReference>
<evidence type="ECO:0000256" key="13">
    <source>
        <dbReference type="SAM" id="SignalP"/>
    </source>
</evidence>
<dbReference type="OrthoDB" id="427280at2759"/>
<dbReference type="InterPro" id="IPR036249">
    <property type="entry name" value="Thioredoxin-like_sf"/>
</dbReference>
<evidence type="ECO:0000256" key="7">
    <source>
        <dbReference type="ARBA" id="ARBA00022737"/>
    </source>
</evidence>